<keyword evidence="15" id="KW-1185">Reference proteome</keyword>
<feature type="domain" description="Solute-binding protein family 3/N-terminal" evidence="12">
    <location>
        <begin position="29"/>
        <end position="358"/>
    </location>
</feature>
<keyword evidence="6 10" id="KW-0472">Membrane</keyword>
<dbReference type="InterPro" id="IPR015683">
    <property type="entry name" value="Ionotropic_Glu_rcpt"/>
</dbReference>
<dbReference type="SMART" id="SM00079">
    <property type="entry name" value="PBPe"/>
    <property type="match status" value="1"/>
</dbReference>
<evidence type="ECO:0000256" key="2">
    <source>
        <dbReference type="ARBA" id="ARBA00022448"/>
    </source>
</evidence>
<dbReference type="GO" id="GO:0016020">
    <property type="term" value="C:membrane"/>
    <property type="evidence" value="ECO:0007669"/>
    <property type="project" value="UniProtKB-SubCell"/>
</dbReference>
<feature type="transmembrane region" description="Helical" evidence="10">
    <location>
        <begin position="144"/>
        <end position="161"/>
    </location>
</feature>
<dbReference type="SMART" id="SM00062">
    <property type="entry name" value="PBPb"/>
    <property type="match status" value="1"/>
</dbReference>
<gene>
    <name evidence="14" type="ORF">TSACC_21363</name>
</gene>
<evidence type="ECO:0000256" key="4">
    <source>
        <dbReference type="ARBA" id="ARBA00022989"/>
    </source>
</evidence>
<keyword evidence="2" id="KW-0813">Transport</keyword>
<comment type="subcellular location">
    <subcellularLocation>
        <location evidence="1">Membrane</location>
        <topology evidence="1">Multi-pass membrane protein</topology>
    </subcellularLocation>
</comment>
<name>A0A146G5T5_TERSA</name>
<evidence type="ECO:0000256" key="6">
    <source>
        <dbReference type="ARBA" id="ARBA00023136"/>
    </source>
</evidence>
<organism evidence="14 15">
    <name type="scientific">Terrimicrobium sacchariphilum</name>
    <dbReference type="NCBI Taxonomy" id="690879"/>
    <lineage>
        <taxon>Bacteria</taxon>
        <taxon>Pseudomonadati</taxon>
        <taxon>Verrucomicrobiota</taxon>
        <taxon>Terrimicrobiia</taxon>
        <taxon>Terrimicrobiales</taxon>
        <taxon>Terrimicrobiaceae</taxon>
        <taxon>Terrimicrobium</taxon>
    </lineage>
</organism>
<accession>A0A146G5T5</accession>
<evidence type="ECO:0000256" key="9">
    <source>
        <dbReference type="ARBA" id="ARBA00023303"/>
    </source>
</evidence>
<dbReference type="Pfam" id="PF00497">
    <property type="entry name" value="SBP_bac_3"/>
    <property type="match status" value="1"/>
</dbReference>
<dbReference type="OrthoDB" id="9799090at2"/>
<dbReference type="Proteomes" id="UP000076023">
    <property type="component" value="Unassembled WGS sequence"/>
</dbReference>
<feature type="signal peptide" evidence="11">
    <location>
        <begin position="1"/>
        <end position="20"/>
    </location>
</feature>
<feature type="domain" description="Ionotropic glutamate receptor C-terminal" evidence="13">
    <location>
        <begin position="29"/>
        <end position="357"/>
    </location>
</feature>
<dbReference type="Gene3D" id="3.40.190.10">
    <property type="entry name" value="Periplasmic binding protein-like II"/>
    <property type="match status" value="3"/>
</dbReference>
<dbReference type="InterPro" id="IPR001320">
    <property type="entry name" value="Iontro_rcpt_C"/>
</dbReference>
<feature type="transmembrane region" description="Helical" evidence="10">
    <location>
        <begin position="200"/>
        <end position="220"/>
    </location>
</feature>
<dbReference type="AlphaFoldDB" id="A0A146G5T5"/>
<reference evidence="15" key="1">
    <citation type="journal article" date="2017" name="Genome Announc.">
        <title>Draft Genome Sequence of Terrimicrobium sacchariphilum NM-5T, a Facultative Anaerobic Soil Bacterium of the Class Spartobacteria.</title>
        <authorList>
            <person name="Qiu Y.L."/>
            <person name="Tourlousse D.M."/>
            <person name="Matsuura N."/>
            <person name="Ohashi A."/>
            <person name="Sekiguchi Y."/>
        </authorList>
    </citation>
    <scope>NUCLEOTIDE SEQUENCE [LARGE SCALE GENOMIC DNA]</scope>
    <source>
        <strain evidence="15">NM-5</strain>
    </source>
</reference>
<dbReference type="InterPro" id="IPR001638">
    <property type="entry name" value="Solute-binding_3/MltF_N"/>
</dbReference>
<evidence type="ECO:0000313" key="15">
    <source>
        <dbReference type="Proteomes" id="UP000076023"/>
    </source>
</evidence>
<keyword evidence="11" id="KW-0732">Signal</keyword>
<evidence type="ECO:0000256" key="7">
    <source>
        <dbReference type="ARBA" id="ARBA00023170"/>
    </source>
</evidence>
<dbReference type="Pfam" id="PF00060">
    <property type="entry name" value="Lig_chan"/>
    <property type="match status" value="1"/>
</dbReference>
<evidence type="ECO:0000256" key="1">
    <source>
        <dbReference type="ARBA" id="ARBA00004141"/>
    </source>
</evidence>
<comment type="caution">
    <text evidence="14">The sequence shown here is derived from an EMBL/GenBank/DDBJ whole genome shotgun (WGS) entry which is preliminary data.</text>
</comment>
<keyword evidence="8" id="KW-0325">Glycoprotein</keyword>
<protein>
    <submittedName>
        <fullName evidence="14">Ligand-gated ion channel</fullName>
    </submittedName>
</protein>
<evidence type="ECO:0000313" key="14">
    <source>
        <dbReference type="EMBL" id="GAT32960.1"/>
    </source>
</evidence>
<dbReference type="SUPFAM" id="SSF81324">
    <property type="entry name" value="Voltage-gated potassium channels"/>
    <property type="match status" value="1"/>
</dbReference>
<evidence type="ECO:0000256" key="8">
    <source>
        <dbReference type="ARBA" id="ARBA00023180"/>
    </source>
</evidence>
<dbReference type="EMBL" id="BDCO01000002">
    <property type="protein sequence ID" value="GAT32960.1"/>
    <property type="molecule type" value="Genomic_DNA"/>
</dbReference>
<dbReference type="STRING" id="690879.TSACC_21363"/>
<evidence type="ECO:0000259" key="13">
    <source>
        <dbReference type="SMART" id="SM00079"/>
    </source>
</evidence>
<keyword evidence="9" id="KW-0407">Ion channel</keyword>
<feature type="chain" id="PRO_5007524695" evidence="11">
    <location>
        <begin position="21"/>
        <end position="361"/>
    </location>
</feature>
<keyword evidence="3 10" id="KW-0812">Transmembrane</keyword>
<keyword evidence="5" id="KW-0406">Ion transport</keyword>
<evidence type="ECO:0000256" key="10">
    <source>
        <dbReference type="SAM" id="Phobius"/>
    </source>
</evidence>
<dbReference type="GO" id="GO:0015276">
    <property type="term" value="F:ligand-gated monoatomic ion channel activity"/>
    <property type="evidence" value="ECO:0007669"/>
    <property type="project" value="InterPro"/>
</dbReference>
<keyword evidence="7" id="KW-0675">Receptor</keyword>
<proteinExistence type="predicted"/>
<evidence type="ECO:0000256" key="11">
    <source>
        <dbReference type="SAM" id="SignalP"/>
    </source>
</evidence>
<dbReference type="InParanoid" id="A0A146G5T5"/>
<sequence>MVRTLLLAFLLWSAAPVVWSQEAVPDKPPLRVAVSGAVPFVISNDDNTFTGYSIEVWEDVAAHNGWTFVYKKYPTKLEALAAMDRKEVDVIVGDLGILSMLQGKVEFSQPYYRSGLHIMVTNARPHTFARILSDIYNWGHLKPFWYLLGAIVIGTLFVAWFERKHNPDFPKGHRDALAEAFYYVISLSLGKSAYKGFGGWFGRVVMCVWTILSVVIVAYVTSSITSVMTVESLRGHIQGPGDLHGHTVGAVKETAAILYLREKQIDTIVYPDLDTAVRKGLISGQVPALVGAAPELQYYDNTHPDLPITEVGPVFSPYNYGFGLPLGSPLRVPMNSAILELQERGTLLDLGLKYFGSVFQP</sequence>
<dbReference type="SUPFAM" id="SSF53850">
    <property type="entry name" value="Periplasmic binding protein-like II"/>
    <property type="match status" value="1"/>
</dbReference>
<evidence type="ECO:0000259" key="12">
    <source>
        <dbReference type="SMART" id="SM00062"/>
    </source>
</evidence>
<dbReference type="PANTHER" id="PTHR18966">
    <property type="entry name" value="IONOTROPIC GLUTAMATE RECEPTOR"/>
    <property type="match status" value="1"/>
</dbReference>
<evidence type="ECO:0000256" key="5">
    <source>
        <dbReference type="ARBA" id="ARBA00023065"/>
    </source>
</evidence>
<evidence type="ECO:0000256" key="3">
    <source>
        <dbReference type="ARBA" id="ARBA00022692"/>
    </source>
</evidence>
<keyword evidence="4 10" id="KW-1133">Transmembrane helix</keyword>